<protein>
    <submittedName>
        <fullName evidence="1">Uncharacterized protein</fullName>
    </submittedName>
</protein>
<comment type="caution">
    <text evidence="1">The sequence shown here is derived from an EMBL/GenBank/DDBJ whole genome shotgun (WGS) entry which is preliminary data.</text>
</comment>
<dbReference type="Proteomes" id="UP000215335">
    <property type="component" value="Unassembled WGS sequence"/>
</dbReference>
<dbReference type="EMBL" id="NNAY01003745">
    <property type="protein sequence ID" value="OXU18911.1"/>
    <property type="molecule type" value="Genomic_DNA"/>
</dbReference>
<accession>A0A232EKR3</accession>
<evidence type="ECO:0000313" key="1">
    <source>
        <dbReference type="EMBL" id="OXU18911.1"/>
    </source>
</evidence>
<evidence type="ECO:0000313" key="2">
    <source>
        <dbReference type="Proteomes" id="UP000215335"/>
    </source>
</evidence>
<dbReference type="AlphaFoldDB" id="A0A232EKR3"/>
<proteinExistence type="predicted"/>
<reference evidence="1 2" key="1">
    <citation type="journal article" date="2017" name="Curr. Biol.">
        <title>The Evolution of Venom by Co-option of Single-Copy Genes.</title>
        <authorList>
            <person name="Martinson E.O."/>
            <person name="Mrinalini"/>
            <person name="Kelkar Y.D."/>
            <person name="Chang C.H."/>
            <person name="Werren J.H."/>
        </authorList>
    </citation>
    <scope>NUCLEOTIDE SEQUENCE [LARGE SCALE GENOMIC DNA]</scope>
    <source>
        <strain evidence="1 2">Alberta</strain>
        <tissue evidence="1">Whole body</tissue>
    </source>
</reference>
<gene>
    <name evidence="1" type="ORF">TSAR_010527</name>
</gene>
<name>A0A232EKR3_9HYME</name>
<organism evidence="1 2">
    <name type="scientific">Trichomalopsis sarcophagae</name>
    <dbReference type="NCBI Taxonomy" id="543379"/>
    <lineage>
        <taxon>Eukaryota</taxon>
        <taxon>Metazoa</taxon>
        <taxon>Ecdysozoa</taxon>
        <taxon>Arthropoda</taxon>
        <taxon>Hexapoda</taxon>
        <taxon>Insecta</taxon>
        <taxon>Pterygota</taxon>
        <taxon>Neoptera</taxon>
        <taxon>Endopterygota</taxon>
        <taxon>Hymenoptera</taxon>
        <taxon>Apocrita</taxon>
        <taxon>Proctotrupomorpha</taxon>
        <taxon>Chalcidoidea</taxon>
        <taxon>Pteromalidae</taxon>
        <taxon>Pteromalinae</taxon>
        <taxon>Trichomalopsis</taxon>
    </lineage>
</organism>
<keyword evidence="2" id="KW-1185">Reference proteome</keyword>
<sequence length="71" mass="8264">MVLGLTTALMECELDPGAIEHVVLFYDSSVDEKQQQLRQAIGSNHQANEDKKKHKSWRQCVHVCEERNRER</sequence>